<evidence type="ECO:0000259" key="7">
    <source>
        <dbReference type="PROSITE" id="PS51294"/>
    </source>
</evidence>
<dbReference type="PANTHER" id="PTHR47999">
    <property type="entry name" value="TRANSCRIPTION FACTOR MYB8-RELATED-RELATED"/>
    <property type="match status" value="1"/>
</dbReference>
<evidence type="ECO:0000313" key="9">
    <source>
        <dbReference type="Proteomes" id="UP001151532"/>
    </source>
</evidence>
<reference evidence="8" key="2">
    <citation type="journal article" date="2023" name="Int. J. Mol. Sci.">
        <title>De Novo Assembly and Annotation of 11 Diverse Shrub Willow (Salix) Genomes Reveals Novel Gene Organization in Sex-Linked Regions.</title>
        <authorList>
            <person name="Hyden B."/>
            <person name="Feng K."/>
            <person name="Yates T.B."/>
            <person name="Jawdy S."/>
            <person name="Cereghino C."/>
            <person name="Smart L.B."/>
            <person name="Muchero W."/>
        </authorList>
    </citation>
    <scope>NUCLEOTIDE SEQUENCE</scope>
    <source>
        <tissue evidence="8">Shoot tip</tissue>
    </source>
</reference>
<dbReference type="InterPro" id="IPR009057">
    <property type="entry name" value="Homeodomain-like_sf"/>
</dbReference>
<feature type="domain" description="Myb-like" evidence="6">
    <location>
        <begin position="9"/>
        <end position="61"/>
    </location>
</feature>
<evidence type="ECO:0000256" key="3">
    <source>
        <dbReference type="ARBA" id="ARBA00023125"/>
    </source>
</evidence>
<sequence length="286" mass="31776">MGRSPCCEKEHTNKGAWTKEEDERLINYIKAHGEGCWRSLPKAAGLHRCGKSCRLRWINYLRPDLKRGNFSDGEDELIINLHSLLGNNRGIDPQTHRPLKSTTATSSSTTATTNSTSSKNSNMCTKTSTRFHLEEQNYPFLQVQPELTMSSMIKKENNSDIIKVGGSSTDSAEDSNSSSGVTTELEVYPDHKLVNLELSIGLPSQAPLSSINNLKQAKQQEQEEVATHQLFETSTTTSTTHVSVHKVACLCYKLGFKKSQACSSCDDMEKKVRADNLDGFYRPLDA</sequence>
<proteinExistence type="predicted"/>
<dbReference type="PROSITE" id="PS51294">
    <property type="entry name" value="HTH_MYB"/>
    <property type="match status" value="1"/>
</dbReference>
<name>A0A9Q0WFG0_SALPP</name>
<evidence type="ECO:0000256" key="5">
    <source>
        <dbReference type="SAM" id="MobiDB-lite"/>
    </source>
</evidence>
<dbReference type="GO" id="GO:0005634">
    <property type="term" value="C:nucleus"/>
    <property type="evidence" value="ECO:0007669"/>
    <property type="project" value="UniProtKB-SubCell"/>
</dbReference>
<keyword evidence="3" id="KW-0238">DNA-binding</keyword>
<evidence type="ECO:0000256" key="1">
    <source>
        <dbReference type="ARBA" id="ARBA00004123"/>
    </source>
</evidence>
<protein>
    <submittedName>
        <fullName evidence="8">TRANSCRIPTION FACTOR MYB8-RELATED-RELATED</fullName>
    </submittedName>
</protein>
<keyword evidence="2" id="KW-0677">Repeat</keyword>
<accession>A0A9Q0WFG0</accession>
<evidence type="ECO:0000259" key="6">
    <source>
        <dbReference type="PROSITE" id="PS50090"/>
    </source>
</evidence>
<keyword evidence="4" id="KW-0539">Nucleus</keyword>
<dbReference type="PROSITE" id="PS50090">
    <property type="entry name" value="MYB_LIKE"/>
    <property type="match status" value="1"/>
</dbReference>
<dbReference type="PANTHER" id="PTHR47999:SF3">
    <property type="entry name" value="TRANSCRIPTION FACTOR MYB7"/>
    <property type="match status" value="1"/>
</dbReference>
<dbReference type="SMART" id="SM00717">
    <property type="entry name" value="SANT"/>
    <property type="match status" value="1"/>
</dbReference>
<dbReference type="InterPro" id="IPR001005">
    <property type="entry name" value="SANT/Myb"/>
</dbReference>
<dbReference type="EMBL" id="JAPFFK010000004">
    <property type="protein sequence ID" value="KAJ6766277.1"/>
    <property type="molecule type" value="Genomic_DNA"/>
</dbReference>
<dbReference type="InterPro" id="IPR017930">
    <property type="entry name" value="Myb_dom"/>
</dbReference>
<organism evidence="8 9">
    <name type="scientific">Salix purpurea</name>
    <name type="common">Purple osier willow</name>
    <dbReference type="NCBI Taxonomy" id="77065"/>
    <lineage>
        <taxon>Eukaryota</taxon>
        <taxon>Viridiplantae</taxon>
        <taxon>Streptophyta</taxon>
        <taxon>Embryophyta</taxon>
        <taxon>Tracheophyta</taxon>
        <taxon>Spermatophyta</taxon>
        <taxon>Magnoliopsida</taxon>
        <taxon>eudicotyledons</taxon>
        <taxon>Gunneridae</taxon>
        <taxon>Pentapetalae</taxon>
        <taxon>rosids</taxon>
        <taxon>fabids</taxon>
        <taxon>Malpighiales</taxon>
        <taxon>Salicaceae</taxon>
        <taxon>Saliceae</taxon>
        <taxon>Salix</taxon>
    </lineage>
</organism>
<dbReference type="Gene3D" id="1.10.10.60">
    <property type="entry name" value="Homeodomain-like"/>
    <property type="match status" value="1"/>
</dbReference>
<evidence type="ECO:0000313" key="8">
    <source>
        <dbReference type="EMBL" id="KAJ6766277.1"/>
    </source>
</evidence>
<evidence type="ECO:0000256" key="4">
    <source>
        <dbReference type="ARBA" id="ARBA00023242"/>
    </source>
</evidence>
<dbReference type="AlphaFoldDB" id="A0A9Q0WFG0"/>
<feature type="region of interest" description="Disordered" evidence="5">
    <location>
        <begin position="89"/>
        <end position="124"/>
    </location>
</feature>
<comment type="subcellular location">
    <subcellularLocation>
        <location evidence="1">Nucleus</location>
    </subcellularLocation>
</comment>
<evidence type="ECO:0000256" key="2">
    <source>
        <dbReference type="ARBA" id="ARBA00022737"/>
    </source>
</evidence>
<feature type="compositionally biased region" description="Low complexity" evidence="5">
    <location>
        <begin position="100"/>
        <end position="124"/>
    </location>
</feature>
<dbReference type="OrthoDB" id="2143914at2759"/>
<dbReference type="SUPFAM" id="SSF46689">
    <property type="entry name" value="Homeodomain-like"/>
    <property type="match status" value="1"/>
</dbReference>
<dbReference type="Proteomes" id="UP001151532">
    <property type="component" value="Chromosome 4"/>
</dbReference>
<keyword evidence="9" id="KW-1185">Reference proteome</keyword>
<dbReference type="InterPro" id="IPR015495">
    <property type="entry name" value="Myb_TF_plants"/>
</dbReference>
<dbReference type="FunFam" id="1.10.10.60:FF:000001">
    <property type="entry name" value="MYB-related transcription factor"/>
    <property type="match status" value="1"/>
</dbReference>
<gene>
    <name evidence="8" type="ORF">OIU79_022266</name>
</gene>
<dbReference type="Pfam" id="PF00249">
    <property type="entry name" value="Myb_DNA-binding"/>
    <property type="match status" value="1"/>
</dbReference>
<reference evidence="8" key="1">
    <citation type="submission" date="2022-11" db="EMBL/GenBank/DDBJ databases">
        <authorList>
            <person name="Hyden B.L."/>
            <person name="Feng K."/>
            <person name="Yates T."/>
            <person name="Jawdy S."/>
            <person name="Smart L.B."/>
            <person name="Muchero W."/>
        </authorList>
    </citation>
    <scope>NUCLEOTIDE SEQUENCE</scope>
    <source>
        <tissue evidence="8">Shoot tip</tissue>
    </source>
</reference>
<comment type="caution">
    <text evidence="8">The sequence shown here is derived from an EMBL/GenBank/DDBJ whole genome shotgun (WGS) entry which is preliminary data.</text>
</comment>
<feature type="domain" description="HTH myb-type" evidence="7">
    <location>
        <begin position="9"/>
        <end position="65"/>
    </location>
</feature>
<dbReference type="GO" id="GO:0003677">
    <property type="term" value="F:DNA binding"/>
    <property type="evidence" value="ECO:0007669"/>
    <property type="project" value="UniProtKB-KW"/>
</dbReference>
<dbReference type="CDD" id="cd00167">
    <property type="entry name" value="SANT"/>
    <property type="match status" value="1"/>
</dbReference>